<evidence type="ECO:0000313" key="2">
    <source>
        <dbReference type="Proteomes" id="UP000665944"/>
    </source>
</evidence>
<dbReference type="AlphaFoldDB" id="A0A8X8KGN2"/>
<dbReference type="EMBL" id="JAGHKT020000079">
    <property type="protein sequence ID" value="MCM5673589.1"/>
    <property type="molecule type" value="Genomic_DNA"/>
</dbReference>
<sequence>MKTKGLDRLIKQMRDMHDNIDDDVDFILEMNAKEGVGIAQKNAKEVMIKGYWTGNLWRQIEYQKVGKLHHKVISNAYYSGYLEFGTRYMNKEPFMFPTYQTLKENQYNDLKRLLNG</sequence>
<dbReference type="InterPro" id="IPR010064">
    <property type="entry name" value="HK97-gp10_tail"/>
</dbReference>
<protein>
    <submittedName>
        <fullName evidence="1">HK97 gp10 family phage protein</fullName>
    </submittedName>
</protein>
<dbReference type="RefSeq" id="WP_071560896.1">
    <property type="nucleotide sequence ID" value="NZ_CP114460.1"/>
</dbReference>
<reference evidence="1 2" key="1">
    <citation type="submission" date="2022-06" db="EMBL/GenBank/DDBJ databases">
        <title>Staphylococcus hominis ShoR14 genome sequence.</title>
        <authorList>
            <person name="Yeo C.C."/>
            <person name="Chew C.H."/>
            <person name="Che Hamzah A.M."/>
            <person name="Al-Trad E.I."/>
        </authorList>
    </citation>
    <scope>NUCLEOTIDE SEQUENCE [LARGE SCALE GENOMIC DNA]</scope>
    <source>
        <strain evidence="1 2">ShoR14</strain>
    </source>
</reference>
<organism evidence="1 2">
    <name type="scientific">Staphylococcus hominis</name>
    <dbReference type="NCBI Taxonomy" id="1290"/>
    <lineage>
        <taxon>Bacteria</taxon>
        <taxon>Bacillati</taxon>
        <taxon>Bacillota</taxon>
        <taxon>Bacilli</taxon>
        <taxon>Bacillales</taxon>
        <taxon>Staphylococcaceae</taxon>
        <taxon>Staphylococcus</taxon>
    </lineage>
</organism>
<dbReference type="Pfam" id="PF04883">
    <property type="entry name" value="HK97-gp10_like"/>
    <property type="match status" value="1"/>
</dbReference>
<accession>A0A8X8KGN2</accession>
<name>A0A8X8KGN2_STAHO</name>
<dbReference type="Proteomes" id="UP000665944">
    <property type="component" value="Unassembled WGS sequence"/>
</dbReference>
<comment type="caution">
    <text evidence="1">The sequence shown here is derived from an EMBL/GenBank/DDBJ whole genome shotgun (WGS) entry which is preliminary data.</text>
</comment>
<proteinExistence type="predicted"/>
<evidence type="ECO:0000313" key="1">
    <source>
        <dbReference type="EMBL" id="MCM5673589.1"/>
    </source>
</evidence>
<dbReference type="NCBIfam" id="TIGR01725">
    <property type="entry name" value="phge_HK97_gp10"/>
    <property type="match status" value="1"/>
</dbReference>
<keyword evidence="2" id="KW-1185">Reference proteome</keyword>
<gene>
    <name evidence="1" type="ORF">J7T32_012745</name>
</gene>